<sequence length="152" mass="17999">MALTKEQLLVRCRTLLSGIWFVITDAIIHFYFCFAACAKIVLGLRRQHTTWQFAWHRSSSQSSVDQVFDQAELIFVDHVVIILIYQTPNLIQYHHWQATFLQRVSQLHRVKQTFLWTEQMEFASPALLFRLFIHHAPFAIFPISIKQWILQA</sequence>
<keyword evidence="1" id="KW-0472">Membrane</keyword>
<keyword evidence="1" id="KW-0812">Transmembrane</keyword>
<proteinExistence type="predicted"/>
<name>A0A0V0ZNS2_9BILA</name>
<organism evidence="2 3">
    <name type="scientific">Trichinella patagoniensis</name>
    <dbReference type="NCBI Taxonomy" id="990121"/>
    <lineage>
        <taxon>Eukaryota</taxon>
        <taxon>Metazoa</taxon>
        <taxon>Ecdysozoa</taxon>
        <taxon>Nematoda</taxon>
        <taxon>Enoplea</taxon>
        <taxon>Dorylaimia</taxon>
        <taxon>Trichinellida</taxon>
        <taxon>Trichinellidae</taxon>
        <taxon>Trichinella</taxon>
    </lineage>
</organism>
<keyword evidence="3" id="KW-1185">Reference proteome</keyword>
<accession>A0A0V0ZNS2</accession>
<gene>
    <name evidence="2" type="ORF">T12_12826</name>
</gene>
<feature type="non-terminal residue" evidence="2">
    <location>
        <position position="152"/>
    </location>
</feature>
<protein>
    <submittedName>
        <fullName evidence="2">Uncharacterized protein</fullName>
    </submittedName>
</protein>
<reference evidence="2 3" key="1">
    <citation type="submission" date="2015-01" db="EMBL/GenBank/DDBJ databases">
        <title>Evolution of Trichinella species and genotypes.</title>
        <authorList>
            <person name="Korhonen P.K."/>
            <person name="Edoardo P."/>
            <person name="Giuseppe L.R."/>
            <person name="Gasser R.B."/>
        </authorList>
    </citation>
    <scope>NUCLEOTIDE SEQUENCE [LARGE SCALE GENOMIC DNA]</scope>
    <source>
        <strain evidence="2">ISS2496</strain>
    </source>
</reference>
<keyword evidence="1" id="KW-1133">Transmembrane helix</keyword>
<dbReference type="EMBL" id="JYDQ01000119">
    <property type="protein sequence ID" value="KRY14320.1"/>
    <property type="molecule type" value="Genomic_DNA"/>
</dbReference>
<dbReference type="AlphaFoldDB" id="A0A0V0ZNS2"/>
<feature type="transmembrane region" description="Helical" evidence="1">
    <location>
        <begin position="20"/>
        <end position="42"/>
    </location>
</feature>
<comment type="caution">
    <text evidence="2">The sequence shown here is derived from an EMBL/GenBank/DDBJ whole genome shotgun (WGS) entry which is preliminary data.</text>
</comment>
<evidence type="ECO:0000256" key="1">
    <source>
        <dbReference type="SAM" id="Phobius"/>
    </source>
</evidence>
<evidence type="ECO:0000313" key="3">
    <source>
        <dbReference type="Proteomes" id="UP000054783"/>
    </source>
</evidence>
<dbReference type="Proteomes" id="UP000054783">
    <property type="component" value="Unassembled WGS sequence"/>
</dbReference>
<evidence type="ECO:0000313" key="2">
    <source>
        <dbReference type="EMBL" id="KRY14320.1"/>
    </source>
</evidence>